<dbReference type="InterPro" id="IPR028082">
    <property type="entry name" value="Peripla_BP_I"/>
</dbReference>
<dbReference type="PANTHER" id="PTHR38038">
    <property type="entry name" value="PENICILLIN-BINDING PROTEIN ACTIVATOR LPOA"/>
    <property type="match status" value="1"/>
</dbReference>
<dbReference type="GO" id="GO:0031241">
    <property type="term" value="C:periplasmic side of cell outer membrane"/>
    <property type="evidence" value="ECO:0007669"/>
    <property type="project" value="TreeGrafter"/>
</dbReference>
<dbReference type="InterPro" id="IPR011990">
    <property type="entry name" value="TPR-like_helical_dom_sf"/>
</dbReference>
<keyword evidence="6" id="KW-0998">Cell outer membrane</keyword>
<name>A0A126T485_9GAMM</name>
<dbReference type="Proteomes" id="UP000030512">
    <property type="component" value="Chromosome"/>
</dbReference>
<keyword evidence="5" id="KW-0564">Palmitate</keyword>
<dbReference type="InterPro" id="IPR007443">
    <property type="entry name" value="LpoA"/>
</dbReference>
<evidence type="ECO:0000256" key="4">
    <source>
        <dbReference type="ARBA" id="ARBA00023136"/>
    </source>
</evidence>
<evidence type="ECO:0000256" key="5">
    <source>
        <dbReference type="ARBA" id="ARBA00023139"/>
    </source>
</evidence>
<dbReference type="Pfam" id="PF04348">
    <property type="entry name" value="LppC"/>
    <property type="match status" value="1"/>
</dbReference>
<evidence type="ECO:0000313" key="10">
    <source>
        <dbReference type="Proteomes" id="UP000030512"/>
    </source>
</evidence>
<feature type="compositionally biased region" description="Low complexity" evidence="8">
    <location>
        <begin position="256"/>
        <end position="265"/>
    </location>
</feature>
<feature type="compositionally biased region" description="Polar residues" evidence="8">
    <location>
        <begin position="36"/>
        <end position="47"/>
    </location>
</feature>
<dbReference type="SUPFAM" id="SSF53822">
    <property type="entry name" value="Periplasmic binding protein-like I"/>
    <property type="match status" value="1"/>
</dbReference>
<dbReference type="RefSeq" id="WP_036272574.1">
    <property type="nucleotide sequence ID" value="NZ_CP014476.1"/>
</dbReference>
<feature type="region of interest" description="Disordered" evidence="8">
    <location>
        <begin position="255"/>
        <end position="274"/>
    </location>
</feature>
<evidence type="ECO:0000256" key="2">
    <source>
        <dbReference type="ARBA" id="ARBA00022960"/>
    </source>
</evidence>
<organism evidence="9 10">
    <name type="scientific">Methylomonas denitrificans</name>
    <dbReference type="NCBI Taxonomy" id="1538553"/>
    <lineage>
        <taxon>Bacteria</taxon>
        <taxon>Pseudomonadati</taxon>
        <taxon>Pseudomonadota</taxon>
        <taxon>Gammaproteobacteria</taxon>
        <taxon>Methylococcales</taxon>
        <taxon>Methylococcaceae</taxon>
        <taxon>Methylomonas</taxon>
    </lineage>
</organism>
<dbReference type="Gene3D" id="1.25.40.10">
    <property type="entry name" value="Tetratricopeptide repeat domain"/>
    <property type="match status" value="1"/>
</dbReference>
<reference evidence="9 10" key="1">
    <citation type="journal article" date="2015" name="Environ. Microbiol.">
        <title>Methane oxidation coupled to nitrate reduction under hypoxia by the Gammaproteobacterium Methylomonas denitrificans, sp. nov. type strain FJG1.</title>
        <authorList>
            <person name="Kits K.D."/>
            <person name="Klotz M.G."/>
            <person name="Stein L.Y."/>
        </authorList>
    </citation>
    <scope>NUCLEOTIDE SEQUENCE [LARGE SCALE GENOMIC DNA]</scope>
    <source>
        <strain evidence="9 10">FJG1</strain>
    </source>
</reference>
<accession>A0A126T485</accession>
<dbReference type="KEGG" id="mdn:JT25_010440"/>
<keyword evidence="3" id="KW-0573">Peptidoglycan synthesis</keyword>
<keyword evidence="4" id="KW-0472">Membrane</keyword>
<keyword evidence="2" id="KW-0133">Cell shape</keyword>
<feature type="region of interest" description="Disordered" evidence="8">
    <location>
        <begin position="36"/>
        <end position="62"/>
    </location>
</feature>
<evidence type="ECO:0000256" key="1">
    <source>
        <dbReference type="ARBA" id="ARBA00022729"/>
    </source>
</evidence>
<dbReference type="CDD" id="cd06339">
    <property type="entry name" value="PBP1_YraM_LppC_lipoprotein-like"/>
    <property type="match status" value="1"/>
</dbReference>
<keyword evidence="10" id="KW-1185">Reference proteome</keyword>
<dbReference type="GO" id="GO:0008360">
    <property type="term" value="P:regulation of cell shape"/>
    <property type="evidence" value="ECO:0007669"/>
    <property type="project" value="UniProtKB-KW"/>
</dbReference>
<dbReference type="PANTHER" id="PTHR38038:SF1">
    <property type="entry name" value="PENICILLIN-BINDING PROTEIN ACTIVATOR LPOA"/>
    <property type="match status" value="1"/>
</dbReference>
<evidence type="ECO:0000256" key="8">
    <source>
        <dbReference type="SAM" id="MobiDB-lite"/>
    </source>
</evidence>
<dbReference type="OrthoDB" id="6708821at2"/>
<dbReference type="PROSITE" id="PS51257">
    <property type="entry name" value="PROKAR_LIPOPROTEIN"/>
    <property type="match status" value="1"/>
</dbReference>
<evidence type="ECO:0000313" key="9">
    <source>
        <dbReference type="EMBL" id="AMK76901.1"/>
    </source>
</evidence>
<dbReference type="GO" id="GO:0009252">
    <property type="term" value="P:peptidoglycan biosynthetic process"/>
    <property type="evidence" value="ECO:0007669"/>
    <property type="project" value="UniProtKB-KW"/>
</dbReference>
<evidence type="ECO:0000256" key="7">
    <source>
        <dbReference type="ARBA" id="ARBA00023288"/>
    </source>
</evidence>
<evidence type="ECO:0000256" key="6">
    <source>
        <dbReference type="ARBA" id="ARBA00023237"/>
    </source>
</evidence>
<proteinExistence type="predicted"/>
<dbReference type="STRING" id="1538553.JT25_010440"/>
<gene>
    <name evidence="9" type="ORF">JT25_010440</name>
</gene>
<keyword evidence="7 9" id="KW-0449">Lipoprotein</keyword>
<dbReference type="EMBL" id="CP014476">
    <property type="protein sequence ID" value="AMK76901.1"/>
    <property type="molecule type" value="Genomic_DNA"/>
</dbReference>
<sequence length="606" mass="65741">MSDRKFAAIMPRRVLNRWFFGLLMLAACSEQPVKNKTQLEVRPQTSARKAKPAEPPRSYRMADNQNSLHLLDADTRLQAGDTQAAQKALDKINAEQLPPELLSKYKLLQAQVALSMGDAEQALKKLEGVRPAILADADQVAYYQSMAFVHALLGDVLPSVRARLKLGRLLQKPEQQKQNIVAILDALSILPLETLSGSSPIVDELSGWMALAKILKQRGVAGFDTAGQIQQWRQMYPGHPANADYLQAYLNPPPVSQQAAQEPEQPAQPPAPGATIAVLLPGSGSYASAAKAIREGLTVAHRLAASAAPQMPLKYYDSEKDDIANVYRQAVSDGAKQVIGPLVKEQIQSLAQSTELSVPVLALNHVENLSKTNLYQFGLSPIDDAEQLVLKAKRDGQQNAVVLTPDTTQGQRVRHYLMSTWQAAGGAVVGVESYDPKQHDFAAIVKTLLSPSVSVNGQKQSLALFVSASPELARELAPQLKYSQSSELSIYAMPNIYSGRQNPVRDSELGKINFCDLPWLFADAYTGPLSQQAVQNTWQGLSDSQVKLVALGIDAYNIIGQLPQLSSGPYAGATGRLSLNNENRVTRKLVCAQFKGGVPVASGFVE</sequence>
<dbReference type="Gene3D" id="1.25.40.650">
    <property type="match status" value="1"/>
</dbReference>
<protein>
    <submittedName>
        <fullName evidence="9">LppC family lipoprotein</fullName>
    </submittedName>
</protein>
<dbReference type="GO" id="GO:0030234">
    <property type="term" value="F:enzyme regulator activity"/>
    <property type="evidence" value="ECO:0007669"/>
    <property type="project" value="TreeGrafter"/>
</dbReference>
<dbReference type="AlphaFoldDB" id="A0A126T485"/>
<evidence type="ECO:0000256" key="3">
    <source>
        <dbReference type="ARBA" id="ARBA00022984"/>
    </source>
</evidence>
<keyword evidence="1" id="KW-0732">Signal</keyword>
<dbReference type="Gene3D" id="3.40.50.2300">
    <property type="match status" value="2"/>
</dbReference>